<dbReference type="Gramene" id="PGSC0003DMT400093439">
    <property type="protein sequence ID" value="PGSC0003DMT400093439"/>
    <property type="gene ID" value="PGSC0003DMG400043010"/>
</dbReference>
<name>M1DRY8_SOLTU</name>
<feature type="region of interest" description="Disordered" evidence="1">
    <location>
        <begin position="309"/>
        <end position="374"/>
    </location>
</feature>
<sequence>MKNEIGAHRQLSGEALHHTWWRFCQRLKKCLNHGLNERHLKRIFYRSLNFVTKPIVDAFCGGSVMRKPFLEIMIVIYDVSNNNRAWHTKDAEGQLSTSLNSRKNGSPPSDTIENPKKDGHYLAITTRSGKILNESKSAATEQEQSIRRTEEEEVEAKHVDDTEGAQPTVKLAKLKENKSQGNLALTVNEATTRNECGVCNHGYDERELEAAIEESFVVETLVTVLMNFEEYLQDDYVETLNALQGMGSNSYALKKLDLVLKNRPNPSAKPSIEEPHVLELKQLPSHLRKPSGKDTRRFTKGFTVRLASRESSGIMGPRRKSAPPHTLPPPSLTPTENEVASSSSEVQINTKIEDHSSRATRSRTTRATVQHTPF</sequence>
<feature type="region of interest" description="Disordered" evidence="1">
    <location>
        <begin position="92"/>
        <end position="118"/>
    </location>
</feature>
<feature type="compositionally biased region" description="Polar residues" evidence="1">
    <location>
        <begin position="134"/>
        <end position="143"/>
    </location>
</feature>
<feature type="region of interest" description="Disordered" evidence="1">
    <location>
        <begin position="133"/>
        <end position="162"/>
    </location>
</feature>
<accession>M1DRY8</accession>
<keyword evidence="3" id="KW-1185">Reference proteome</keyword>
<dbReference type="HOGENOM" id="CLU_740575_0_0_1"/>
<evidence type="ECO:0000313" key="2">
    <source>
        <dbReference type="EnsemblPlants" id="PGSC0003DMT400093439"/>
    </source>
</evidence>
<organism evidence="2 3">
    <name type="scientific">Solanum tuberosum</name>
    <name type="common">Potato</name>
    <dbReference type="NCBI Taxonomy" id="4113"/>
    <lineage>
        <taxon>Eukaryota</taxon>
        <taxon>Viridiplantae</taxon>
        <taxon>Streptophyta</taxon>
        <taxon>Embryophyta</taxon>
        <taxon>Tracheophyta</taxon>
        <taxon>Spermatophyta</taxon>
        <taxon>Magnoliopsida</taxon>
        <taxon>eudicotyledons</taxon>
        <taxon>Gunneridae</taxon>
        <taxon>Pentapetalae</taxon>
        <taxon>asterids</taxon>
        <taxon>lamiids</taxon>
        <taxon>Solanales</taxon>
        <taxon>Solanaceae</taxon>
        <taxon>Solanoideae</taxon>
        <taxon>Solaneae</taxon>
        <taxon>Solanum</taxon>
    </lineage>
</organism>
<evidence type="ECO:0000256" key="1">
    <source>
        <dbReference type="SAM" id="MobiDB-lite"/>
    </source>
</evidence>
<proteinExistence type="predicted"/>
<reference evidence="3" key="1">
    <citation type="journal article" date="2011" name="Nature">
        <title>Genome sequence and analysis of the tuber crop potato.</title>
        <authorList>
            <consortium name="The Potato Genome Sequencing Consortium"/>
        </authorList>
    </citation>
    <scope>NUCLEOTIDE SEQUENCE [LARGE SCALE GENOMIC DNA]</scope>
    <source>
        <strain evidence="3">cv. DM1-3 516 R44</strain>
    </source>
</reference>
<feature type="compositionally biased region" description="Polar residues" evidence="1">
    <location>
        <begin position="336"/>
        <end position="350"/>
    </location>
</feature>
<feature type="compositionally biased region" description="Polar residues" evidence="1">
    <location>
        <begin position="94"/>
        <end position="112"/>
    </location>
</feature>
<dbReference type="AlphaFoldDB" id="M1DRY8"/>
<dbReference type="EnsemblPlants" id="PGSC0003DMT400093439">
    <property type="protein sequence ID" value="PGSC0003DMT400093439"/>
    <property type="gene ID" value="PGSC0003DMG400043010"/>
</dbReference>
<feature type="compositionally biased region" description="Basic and acidic residues" evidence="1">
    <location>
        <begin position="144"/>
        <end position="161"/>
    </location>
</feature>
<evidence type="ECO:0000313" key="3">
    <source>
        <dbReference type="Proteomes" id="UP000011115"/>
    </source>
</evidence>
<dbReference type="PaxDb" id="4113-PGSC0003DMT400093439"/>
<protein>
    <submittedName>
        <fullName evidence="2">Integrase core domain containing protein</fullName>
    </submittedName>
</protein>
<dbReference type="InParanoid" id="M1DRY8"/>
<reference evidence="2" key="2">
    <citation type="submission" date="2015-06" db="UniProtKB">
        <authorList>
            <consortium name="EnsemblPlants"/>
        </authorList>
    </citation>
    <scope>IDENTIFICATION</scope>
    <source>
        <strain evidence="2">DM1-3 516 R44</strain>
    </source>
</reference>
<dbReference type="Proteomes" id="UP000011115">
    <property type="component" value="Unassembled WGS sequence"/>
</dbReference>